<comment type="function">
    <text evidence="12">Represses a number of genes involved in the response to DNA damage (SOS response), including recA and lexA. In the presence of single-stranded DNA, RecA interacts with LexA causing an autocatalytic cleavage which disrupts the DNA-binding part of LexA, leading to derepression of the SOS regulon and eventually DNA repair.</text>
</comment>
<evidence type="ECO:0000313" key="18">
    <source>
        <dbReference type="Proteomes" id="UP000230731"/>
    </source>
</evidence>
<evidence type="ECO:0000256" key="10">
    <source>
        <dbReference type="ARBA" id="ARBA00023204"/>
    </source>
</evidence>
<feature type="active site" description="For autocatalytic cleavage activity" evidence="12">
    <location>
        <position position="270"/>
    </location>
</feature>
<evidence type="ECO:0000256" key="7">
    <source>
        <dbReference type="ARBA" id="ARBA00023015"/>
    </source>
</evidence>
<dbReference type="AlphaFoldDB" id="A0A2M6WYJ3"/>
<evidence type="ECO:0000256" key="4">
    <source>
        <dbReference type="ARBA" id="ARBA00022763"/>
    </source>
</evidence>
<dbReference type="PANTHER" id="PTHR33516:SF2">
    <property type="entry name" value="LEXA REPRESSOR-RELATED"/>
    <property type="match status" value="1"/>
</dbReference>
<dbReference type="Gene3D" id="2.10.109.10">
    <property type="entry name" value="Umud Fragment, subunit A"/>
    <property type="match status" value="1"/>
</dbReference>
<comment type="catalytic activity">
    <reaction evidence="12">
        <text>Hydrolysis of Ala-|-Gly bond in repressor LexA.</text>
        <dbReference type="EC" id="3.4.21.88"/>
    </reaction>
</comment>
<dbReference type="InterPro" id="IPR036388">
    <property type="entry name" value="WH-like_DNA-bd_sf"/>
</dbReference>
<keyword evidence="2 12" id="KW-0678">Repressor</keyword>
<accession>A0A2M6WYJ3</accession>
<keyword evidence="9 12" id="KW-0804">Transcription</keyword>
<keyword evidence="5 12" id="KW-0378">Hydrolase</keyword>
<dbReference type="GO" id="GO:0006260">
    <property type="term" value="P:DNA replication"/>
    <property type="evidence" value="ECO:0007669"/>
    <property type="project" value="UniProtKB-UniRule"/>
</dbReference>
<dbReference type="PRINTS" id="PR00726">
    <property type="entry name" value="LEXASERPTASE"/>
</dbReference>
<dbReference type="EC" id="3.4.21.88" evidence="12"/>
<evidence type="ECO:0000313" key="17">
    <source>
        <dbReference type="EMBL" id="PIT97858.1"/>
    </source>
</evidence>
<dbReference type="Pfam" id="PF00717">
    <property type="entry name" value="Peptidase_S24"/>
    <property type="match status" value="1"/>
</dbReference>
<dbReference type="SUPFAM" id="SSF46785">
    <property type="entry name" value="Winged helix' DNA-binding domain"/>
    <property type="match status" value="1"/>
</dbReference>
<dbReference type="InterPro" id="IPR015927">
    <property type="entry name" value="Peptidase_S24_S26A/B/C"/>
</dbReference>
<evidence type="ECO:0000256" key="6">
    <source>
        <dbReference type="ARBA" id="ARBA00022813"/>
    </source>
</evidence>
<reference evidence="18" key="1">
    <citation type="submission" date="2017-09" db="EMBL/GenBank/DDBJ databases">
        <title>Depth-based differentiation of microbial function through sediment-hosted aquifers and enrichment of novel symbionts in the deep terrestrial subsurface.</title>
        <authorList>
            <person name="Probst A.J."/>
            <person name="Ladd B."/>
            <person name="Jarett J.K."/>
            <person name="Geller-Mcgrath D.E."/>
            <person name="Sieber C.M.K."/>
            <person name="Emerson J.B."/>
            <person name="Anantharaman K."/>
            <person name="Thomas B.C."/>
            <person name="Malmstrom R."/>
            <person name="Stieglmeier M."/>
            <person name="Klingl A."/>
            <person name="Woyke T."/>
            <person name="Ryan C.M."/>
            <person name="Banfield J.F."/>
        </authorList>
    </citation>
    <scope>NUCLEOTIDE SEQUENCE [LARGE SCALE GENOMIC DNA]</scope>
</reference>
<keyword evidence="10 12" id="KW-0234">DNA repair</keyword>
<organism evidence="17 18">
    <name type="scientific">Candidatus Andersenbacteria bacterium CG10_big_fil_rev_8_21_14_0_10_54_11</name>
    <dbReference type="NCBI Taxonomy" id="1974485"/>
    <lineage>
        <taxon>Bacteria</taxon>
        <taxon>Candidatus Anderseniibacteriota</taxon>
    </lineage>
</organism>
<feature type="site" description="Cleavage; by autolysis" evidence="12">
    <location>
        <begin position="198"/>
        <end position="199"/>
    </location>
</feature>
<proteinExistence type="inferred from homology"/>
<dbReference type="GO" id="GO:0006508">
    <property type="term" value="P:proteolysis"/>
    <property type="evidence" value="ECO:0007669"/>
    <property type="project" value="InterPro"/>
</dbReference>
<feature type="transmembrane region" description="Helical" evidence="14">
    <location>
        <begin position="6"/>
        <end position="29"/>
    </location>
</feature>
<keyword evidence="11 12" id="KW-0742">SOS response</keyword>
<evidence type="ECO:0000256" key="5">
    <source>
        <dbReference type="ARBA" id="ARBA00022801"/>
    </source>
</evidence>
<dbReference type="InterPro" id="IPR036390">
    <property type="entry name" value="WH_DNA-bd_sf"/>
</dbReference>
<feature type="active site" description="For autocatalytic cleavage activity" evidence="12">
    <location>
        <position position="232"/>
    </location>
</feature>
<dbReference type="EMBL" id="PEZP01000042">
    <property type="protein sequence ID" value="PIT97858.1"/>
    <property type="molecule type" value="Genomic_DNA"/>
</dbReference>
<name>A0A2M6WYJ3_9BACT</name>
<keyword evidence="14" id="KW-1133">Transmembrane helix</keyword>
<dbReference type="GO" id="GO:0004252">
    <property type="term" value="F:serine-type endopeptidase activity"/>
    <property type="evidence" value="ECO:0007669"/>
    <property type="project" value="UniProtKB-UniRule"/>
</dbReference>
<keyword evidence="6 12" id="KW-0068">Autocatalytic cleavage</keyword>
<evidence type="ECO:0000256" key="3">
    <source>
        <dbReference type="ARBA" id="ARBA00022705"/>
    </source>
</evidence>
<evidence type="ECO:0000256" key="8">
    <source>
        <dbReference type="ARBA" id="ARBA00023125"/>
    </source>
</evidence>
<evidence type="ECO:0000259" key="15">
    <source>
        <dbReference type="Pfam" id="PF00717"/>
    </source>
</evidence>
<evidence type="ECO:0000256" key="2">
    <source>
        <dbReference type="ARBA" id="ARBA00022491"/>
    </source>
</evidence>
<sequence length="310" mass="35355">MLQLLSGSTGSGACCRLCFIPYLFFLFLGSNRKWQQHSRNDKQHFASDHIEHGTRFLRVRIQRLNGTTSAIQLPLRIHSFGGVDKKQYRLLFLFVTLVFVSSNTFMAQLSSDLTKKQSKALECIREFLATHNYAPSYRDIMRAMGIKSPATAYNHVQALRDKGYLRLRDGHMRSVELTEKANVFVRSIDVPLLGTIAAGEPIEAIEDKEKLAVPMELLPHLNCYALRVKGDSMIEAGILDGDYVIVERNFYPENGDVVVALLDNENATLKRYFREQTRIRLQPANKKMKPIFTKNPVIQGIVRAVMRQYS</sequence>
<dbReference type="InterPro" id="IPR050077">
    <property type="entry name" value="LexA_repressor"/>
</dbReference>
<dbReference type="GO" id="GO:0003677">
    <property type="term" value="F:DNA binding"/>
    <property type="evidence" value="ECO:0007669"/>
    <property type="project" value="UniProtKB-UniRule"/>
</dbReference>
<feature type="domain" description="LexA repressor DNA-binding" evidence="16">
    <location>
        <begin position="111"/>
        <end position="173"/>
    </location>
</feature>
<dbReference type="PANTHER" id="PTHR33516">
    <property type="entry name" value="LEXA REPRESSOR"/>
    <property type="match status" value="1"/>
</dbReference>
<protein>
    <recommendedName>
        <fullName evidence="12">LexA repressor</fullName>
        <ecNumber evidence="12">3.4.21.88</ecNumber>
    </recommendedName>
</protein>
<dbReference type="InterPro" id="IPR006200">
    <property type="entry name" value="LexA"/>
</dbReference>
<comment type="subunit">
    <text evidence="12">Homodimer.</text>
</comment>
<keyword evidence="14" id="KW-0812">Transmembrane</keyword>
<evidence type="ECO:0000256" key="14">
    <source>
        <dbReference type="SAM" id="Phobius"/>
    </source>
</evidence>
<keyword evidence="14" id="KW-0472">Membrane</keyword>
<dbReference type="InterPro" id="IPR006197">
    <property type="entry name" value="Peptidase_S24_LexA"/>
</dbReference>
<keyword evidence="7 12" id="KW-0805">Transcription regulation</keyword>
<keyword evidence="8 12" id="KW-0238">DNA-binding</keyword>
<dbReference type="HAMAP" id="MF_00015">
    <property type="entry name" value="LexA"/>
    <property type="match status" value="1"/>
</dbReference>
<dbReference type="GO" id="GO:0009432">
    <property type="term" value="P:SOS response"/>
    <property type="evidence" value="ECO:0007669"/>
    <property type="project" value="UniProtKB-UniRule"/>
</dbReference>
<dbReference type="InterPro" id="IPR036286">
    <property type="entry name" value="LexA/Signal_pep-like_sf"/>
</dbReference>
<dbReference type="Gene3D" id="1.10.10.10">
    <property type="entry name" value="Winged helix-like DNA-binding domain superfamily/Winged helix DNA-binding domain"/>
    <property type="match status" value="1"/>
</dbReference>
<dbReference type="NCBIfam" id="TIGR00498">
    <property type="entry name" value="lexA"/>
    <property type="match status" value="1"/>
</dbReference>
<dbReference type="Pfam" id="PF01726">
    <property type="entry name" value="LexA_DNA_bind"/>
    <property type="match status" value="1"/>
</dbReference>
<evidence type="ECO:0000259" key="16">
    <source>
        <dbReference type="Pfam" id="PF01726"/>
    </source>
</evidence>
<gene>
    <name evidence="12" type="primary">lexA</name>
    <name evidence="17" type="ORF">COT71_03740</name>
</gene>
<dbReference type="InterPro" id="IPR006199">
    <property type="entry name" value="LexA_DNA-bd_dom"/>
</dbReference>
<dbReference type="InterPro" id="IPR039418">
    <property type="entry name" value="LexA-like"/>
</dbReference>
<dbReference type="SUPFAM" id="SSF51306">
    <property type="entry name" value="LexA/Signal peptidase"/>
    <property type="match status" value="1"/>
</dbReference>
<comment type="similarity">
    <text evidence="1 12 13">Belongs to the peptidase S24 family.</text>
</comment>
<evidence type="ECO:0000256" key="13">
    <source>
        <dbReference type="RuleBase" id="RU003991"/>
    </source>
</evidence>
<feature type="domain" description="Peptidase S24/S26A/S26B/S26C" evidence="15">
    <location>
        <begin position="191"/>
        <end position="295"/>
    </location>
</feature>
<evidence type="ECO:0000256" key="9">
    <source>
        <dbReference type="ARBA" id="ARBA00023163"/>
    </source>
</evidence>
<evidence type="ECO:0000256" key="1">
    <source>
        <dbReference type="ARBA" id="ARBA00007484"/>
    </source>
</evidence>
<keyword evidence="4 12" id="KW-0227">DNA damage</keyword>
<evidence type="ECO:0000256" key="11">
    <source>
        <dbReference type="ARBA" id="ARBA00023236"/>
    </source>
</evidence>
<feature type="DNA-binding region" description="H-T-H motif" evidence="12">
    <location>
        <begin position="137"/>
        <end position="157"/>
    </location>
</feature>
<dbReference type="GO" id="GO:0006281">
    <property type="term" value="P:DNA repair"/>
    <property type="evidence" value="ECO:0007669"/>
    <property type="project" value="UniProtKB-UniRule"/>
</dbReference>
<dbReference type="CDD" id="cd06529">
    <property type="entry name" value="S24_LexA-like"/>
    <property type="match status" value="1"/>
</dbReference>
<feature type="transmembrane region" description="Helical" evidence="14">
    <location>
        <begin position="90"/>
        <end position="109"/>
    </location>
</feature>
<dbReference type="GO" id="GO:0045892">
    <property type="term" value="P:negative regulation of DNA-templated transcription"/>
    <property type="evidence" value="ECO:0007669"/>
    <property type="project" value="UniProtKB-UniRule"/>
</dbReference>
<dbReference type="Proteomes" id="UP000230731">
    <property type="component" value="Unassembled WGS sequence"/>
</dbReference>
<evidence type="ECO:0000256" key="12">
    <source>
        <dbReference type="HAMAP-Rule" id="MF_00015"/>
    </source>
</evidence>
<comment type="caution">
    <text evidence="17">The sequence shown here is derived from an EMBL/GenBank/DDBJ whole genome shotgun (WGS) entry which is preliminary data.</text>
</comment>
<keyword evidence="3 12" id="KW-0235">DNA replication</keyword>